<dbReference type="InterPro" id="IPR001498">
    <property type="entry name" value="Impact_N"/>
</dbReference>
<evidence type="ECO:0000256" key="1">
    <source>
        <dbReference type="ARBA" id="ARBA00007665"/>
    </source>
</evidence>
<dbReference type="Gene3D" id="3.30.230.30">
    <property type="entry name" value="Impact, N-terminal domain"/>
    <property type="match status" value="1"/>
</dbReference>
<dbReference type="Pfam" id="PF09186">
    <property type="entry name" value="DUF1949"/>
    <property type="match status" value="1"/>
</dbReference>
<dbReference type="InterPro" id="IPR015269">
    <property type="entry name" value="UPF0029_Impact_C"/>
</dbReference>
<keyword evidence="5" id="KW-1185">Reference proteome</keyword>
<dbReference type="InterPro" id="IPR035647">
    <property type="entry name" value="EFG_III/V"/>
</dbReference>
<dbReference type="Gene3D" id="3.30.70.240">
    <property type="match status" value="1"/>
</dbReference>
<dbReference type="SUPFAM" id="SSF54211">
    <property type="entry name" value="Ribosomal protein S5 domain 2-like"/>
    <property type="match status" value="1"/>
</dbReference>
<reference evidence="4 5" key="1">
    <citation type="submission" date="2022-08" db="EMBL/GenBank/DDBJ databases">
        <title>Genome Sequence of the sulphate-reducing bacterium, Pseudodesulfovibrio sp. SYK.</title>
        <authorList>
            <person name="Kondo R."/>
            <person name="Kataoka T."/>
        </authorList>
    </citation>
    <scope>NUCLEOTIDE SEQUENCE [LARGE SCALE GENOMIC DNA]</scope>
    <source>
        <strain evidence="4 5">SYK</strain>
    </source>
</reference>
<dbReference type="InterPro" id="IPR020569">
    <property type="entry name" value="UPF0029_Impact_CS"/>
</dbReference>
<dbReference type="PANTHER" id="PTHR16301:SF20">
    <property type="entry name" value="IMPACT FAMILY MEMBER YIGZ"/>
    <property type="match status" value="1"/>
</dbReference>
<dbReference type="PROSITE" id="PS00910">
    <property type="entry name" value="UPF0029"/>
    <property type="match status" value="1"/>
</dbReference>
<evidence type="ECO:0000313" key="5">
    <source>
        <dbReference type="Proteomes" id="UP001317742"/>
    </source>
</evidence>
<evidence type="ECO:0000313" key="4">
    <source>
        <dbReference type="EMBL" id="BDQ37900.1"/>
    </source>
</evidence>
<proteinExistence type="inferred from homology"/>
<dbReference type="Pfam" id="PF01205">
    <property type="entry name" value="Impact_N"/>
    <property type="match status" value="1"/>
</dbReference>
<feature type="domain" description="Impact N-terminal" evidence="2">
    <location>
        <begin position="31"/>
        <end position="135"/>
    </location>
</feature>
<dbReference type="InterPro" id="IPR036956">
    <property type="entry name" value="Impact_N_sf"/>
</dbReference>
<gene>
    <name evidence="4" type="ORF">SYK_22600</name>
</gene>
<feature type="domain" description="UPF0029" evidence="3">
    <location>
        <begin position="154"/>
        <end position="209"/>
    </location>
</feature>
<dbReference type="InterPro" id="IPR015796">
    <property type="entry name" value="Impact_YigZ-like"/>
</dbReference>
<dbReference type="PANTHER" id="PTHR16301">
    <property type="entry name" value="IMPACT-RELATED"/>
    <property type="match status" value="1"/>
</dbReference>
<dbReference type="InterPro" id="IPR020568">
    <property type="entry name" value="Ribosomal_Su5_D2-typ_SF"/>
</dbReference>
<accession>A0ABM8B234</accession>
<dbReference type="NCBIfam" id="TIGR00257">
    <property type="entry name" value="IMPACT_YIGZ"/>
    <property type="match status" value="1"/>
</dbReference>
<evidence type="ECO:0008006" key="6">
    <source>
        <dbReference type="Google" id="ProtNLM"/>
    </source>
</evidence>
<name>A0ABM8B234_9BACT</name>
<evidence type="ECO:0000259" key="2">
    <source>
        <dbReference type="Pfam" id="PF01205"/>
    </source>
</evidence>
<dbReference type="EMBL" id="AP026709">
    <property type="protein sequence ID" value="BDQ37900.1"/>
    <property type="molecule type" value="Genomic_DNA"/>
</dbReference>
<sequence>MTGLVAPGYIPVMSDRYLIPANSHRVEDSIKRSRFIASVDHAPDTESARKFINQIKAEFPDATHNCWAYAAGPPGDTASVGLSDNGEPSGTAGKPMLNMLLHGGIGEVAVVVTRYFGGTKLGTGGLVRAYSGMVKLGLESLPTKEMVKTVTRSVTIPYPSVTLFKRMLPNLEIEILTEEFTDTAGFSLEMPEEHLTQFITRLTDMTDGKAKITEK</sequence>
<protein>
    <recommendedName>
        <fullName evidence="6">YigZ family protein</fullName>
    </recommendedName>
</protein>
<dbReference type="InterPro" id="IPR023582">
    <property type="entry name" value="Impact"/>
</dbReference>
<organism evidence="4 5">
    <name type="scientific">Pseudodesulfovibrio nedwellii</name>
    <dbReference type="NCBI Taxonomy" id="2973072"/>
    <lineage>
        <taxon>Bacteria</taxon>
        <taxon>Pseudomonadati</taxon>
        <taxon>Thermodesulfobacteriota</taxon>
        <taxon>Desulfovibrionia</taxon>
        <taxon>Desulfovibrionales</taxon>
        <taxon>Desulfovibrionaceae</taxon>
    </lineage>
</organism>
<comment type="similarity">
    <text evidence="1">Belongs to the IMPACT family.</text>
</comment>
<evidence type="ECO:0000259" key="3">
    <source>
        <dbReference type="Pfam" id="PF09186"/>
    </source>
</evidence>
<dbReference type="Proteomes" id="UP001317742">
    <property type="component" value="Chromosome"/>
</dbReference>
<dbReference type="SUPFAM" id="SSF54980">
    <property type="entry name" value="EF-G C-terminal domain-like"/>
    <property type="match status" value="1"/>
</dbReference>